<dbReference type="Pfam" id="PF21205">
    <property type="entry name" value="Rep3_C"/>
    <property type="match status" value="1"/>
</dbReference>
<dbReference type="InterPro" id="IPR000525">
    <property type="entry name" value="Initiator_Rep_WH1"/>
</dbReference>
<proteinExistence type="inferred from homology"/>
<evidence type="ECO:0000259" key="2">
    <source>
        <dbReference type="Pfam" id="PF01051"/>
    </source>
</evidence>
<dbReference type="InterPro" id="IPR036388">
    <property type="entry name" value="WH-like_DNA-bd_sf"/>
</dbReference>
<keyword evidence="4" id="KW-1185">Reference proteome</keyword>
<dbReference type="GO" id="GO:0003887">
    <property type="term" value="F:DNA-directed DNA polymerase activity"/>
    <property type="evidence" value="ECO:0007669"/>
    <property type="project" value="InterPro"/>
</dbReference>
<dbReference type="GO" id="GO:0006270">
    <property type="term" value="P:DNA replication initiation"/>
    <property type="evidence" value="ECO:0007669"/>
    <property type="project" value="InterPro"/>
</dbReference>
<reference evidence="3 4" key="1">
    <citation type="journal article" date="2010" name="Stand. Genomic Sci.">
        <title>Complete genome sequence of Spirosoma linguale type strain (1).</title>
        <authorList>
            <person name="Lail K."/>
            <person name="Sikorski J."/>
            <person name="Saunders E."/>
            <person name="Lapidus A."/>
            <person name="Glavina Del Rio T."/>
            <person name="Copeland A."/>
            <person name="Tice H."/>
            <person name="Cheng J.-F."/>
            <person name="Lucas S."/>
            <person name="Nolan M."/>
            <person name="Bruce D."/>
            <person name="Goodwin L."/>
            <person name="Pitluck S."/>
            <person name="Ivanova N."/>
            <person name="Mavromatis K."/>
            <person name="Ovchinnikova G."/>
            <person name="Pati A."/>
            <person name="Chen A."/>
            <person name="Palaniappan K."/>
            <person name="Land M."/>
            <person name="Hauser L."/>
            <person name="Chang Y.-J."/>
            <person name="Jeffries C.D."/>
            <person name="Chain P."/>
            <person name="Brettin T."/>
            <person name="Detter J.C."/>
            <person name="Schuetze A."/>
            <person name="Rohde M."/>
            <person name="Tindall B.J."/>
            <person name="Goeker M."/>
            <person name="Bristow J."/>
            <person name="Eisen J.A."/>
            <person name="Markowitz V."/>
            <person name="Hugenholtz P."/>
            <person name="Kyrpides N.C."/>
            <person name="Klenk H.-P."/>
            <person name="Chen F."/>
        </authorList>
    </citation>
    <scope>NUCLEOTIDE SEQUENCE [LARGE SCALE GENOMIC DNA]</scope>
    <source>
        <strain evidence="4">ATCC 33905 / DSM 74 / LMG 10896 / Claus 1</strain>
    </source>
</reference>
<dbReference type="EMBL" id="CP001775">
    <property type="protein sequence ID" value="ADB42993.1"/>
    <property type="molecule type" value="Genomic_DNA"/>
</dbReference>
<evidence type="ECO:0000313" key="4">
    <source>
        <dbReference type="Proteomes" id="UP000002028"/>
    </source>
</evidence>
<dbReference type="Pfam" id="PF01051">
    <property type="entry name" value="Rep3_N"/>
    <property type="match status" value="1"/>
</dbReference>
<feature type="domain" description="Initiator Rep protein WH1" evidence="2">
    <location>
        <begin position="19"/>
        <end position="157"/>
    </location>
</feature>
<sequence>MNININKSDSLQMSQSVSIRQHNAITTARYEYSELQLDLFFYLLSILRKDKTDGVYEIVVKDLSTLTGKEYKYGYLKKATEEMGSRMFEVSTPKSYEQLWMFQRVKYVIGEGRIEVRLSDDIKPYLFDLKDNFTSFELYAALRLGSKYAKRLYTLCSQWNDKGETPVYKIPELKKMLSLLDDKGNEQYKQIGEFKRFVLDEAKKQINEHTDLQIDYTLYKRGRSFQSVSFTIKRQPLAIVLPVEDKSIKGGATLAGVSDAQYQNARLLLEKWNIKRADVVNQIMNSADLVQEVNKFAYELQTGKVKVEKNVAGYLLTRLGLKESKKKNDPV</sequence>
<accession>D2QW11</accession>
<dbReference type="KEGG" id="sli:Slin_7050"/>
<comment type="similarity">
    <text evidence="1">Belongs to the initiator RepB protein family.</text>
</comment>
<evidence type="ECO:0000256" key="1">
    <source>
        <dbReference type="ARBA" id="ARBA00038283"/>
    </source>
</evidence>
<dbReference type="Gene3D" id="1.10.10.10">
    <property type="entry name" value="Winged helix-like DNA-binding domain superfamily/Winged helix DNA-binding domain"/>
    <property type="match status" value="2"/>
</dbReference>
<dbReference type="Proteomes" id="UP000002028">
    <property type="component" value="Plasmid pSLIN06"/>
</dbReference>
<name>D2QW11_SPILD</name>
<dbReference type="eggNOG" id="COG5527">
    <property type="taxonomic scope" value="Bacteria"/>
</dbReference>
<gene>
    <name evidence="3" type="ordered locus">Slin_7050</name>
</gene>
<protein>
    <submittedName>
        <fullName evidence="3">Initiator RepB protein</fullName>
    </submittedName>
</protein>
<geneLocation type="plasmid" evidence="3 4">
    <name>pSLIN06</name>
</geneLocation>
<evidence type="ECO:0000313" key="3">
    <source>
        <dbReference type="EMBL" id="ADB42993.1"/>
    </source>
</evidence>
<dbReference type="SUPFAM" id="SSF46785">
    <property type="entry name" value="Winged helix' DNA-binding domain"/>
    <property type="match status" value="2"/>
</dbReference>
<organism evidence="3 4">
    <name type="scientific">Spirosoma linguale (strain ATCC 33905 / DSM 74 / LMG 10896 / Claus 1)</name>
    <dbReference type="NCBI Taxonomy" id="504472"/>
    <lineage>
        <taxon>Bacteria</taxon>
        <taxon>Pseudomonadati</taxon>
        <taxon>Bacteroidota</taxon>
        <taxon>Cytophagia</taxon>
        <taxon>Cytophagales</taxon>
        <taxon>Cytophagaceae</taxon>
        <taxon>Spirosoma</taxon>
    </lineage>
</organism>
<dbReference type="RefSeq" id="WP_012931470.1">
    <property type="nucleotide sequence ID" value="NC_013736.1"/>
</dbReference>
<keyword evidence="3" id="KW-0614">Plasmid</keyword>
<dbReference type="InterPro" id="IPR036390">
    <property type="entry name" value="WH_DNA-bd_sf"/>
</dbReference>
<dbReference type="HOGENOM" id="CLU_076023_0_0_10"/>
<dbReference type="AlphaFoldDB" id="D2QW11"/>